<dbReference type="InterPro" id="IPR027417">
    <property type="entry name" value="P-loop_NTPase"/>
</dbReference>
<dbReference type="InterPro" id="IPR019591">
    <property type="entry name" value="Mrp/NBP35_ATP-bd"/>
</dbReference>
<evidence type="ECO:0000313" key="15">
    <source>
        <dbReference type="Proteomes" id="UP000707451"/>
    </source>
</evidence>
<reference evidence="14" key="1">
    <citation type="submission" date="2021-06" db="EMBL/GenBank/DDBJ databases">
        <title>Genome Sequence of Mortierella hyaline Strain SCG-10, a Cold-Adapted, Nitrate-Reducing Fungus Isolated from Soil in Minnesota, USA.</title>
        <authorList>
            <person name="Aldossari N."/>
        </authorList>
    </citation>
    <scope>NUCLEOTIDE SEQUENCE</scope>
    <source>
        <strain evidence="14">SCG-10</strain>
    </source>
</reference>
<proteinExistence type="inferred from homology"/>
<evidence type="ECO:0000256" key="4">
    <source>
        <dbReference type="ARBA" id="ARBA00022723"/>
    </source>
</evidence>
<accession>A0A9P7Y465</accession>
<keyword evidence="7" id="KW-0809">Transit peptide</keyword>
<evidence type="ECO:0000256" key="8">
    <source>
        <dbReference type="ARBA" id="ARBA00023004"/>
    </source>
</evidence>
<keyword evidence="3" id="KW-0004">4Fe-4S</keyword>
<dbReference type="HAMAP" id="MF_02040">
    <property type="entry name" value="Mrp_NBP35"/>
    <property type="match status" value="1"/>
</dbReference>
<comment type="subcellular location">
    <subcellularLocation>
        <location evidence="2">Mitochondrion</location>
    </subcellularLocation>
</comment>
<dbReference type="InterPro" id="IPR033756">
    <property type="entry name" value="YlxH/NBP35"/>
</dbReference>
<protein>
    <recommendedName>
        <fullName evidence="12">Nucleotide-binding protein-like</fullName>
    </recommendedName>
</protein>
<feature type="compositionally biased region" description="Pro residues" evidence="13">
    <location>
        <begin position="63"/>
        <end position="77"/>
    </location>
</feature>
<keyword evidence="10" id="KW-0496">Mitochondrion</keyword>
<dbReference type="GO" id="GO:0140663">
    <property type="term" value="F:ATP-dependent FeS chaperone activity"/>
    <property type="evidence" value="ECO:0007669"/>
    <property type="project" value="InterPro"/>
</dbReference>
<organism evidence="14 15">
    <name type="scientific">Linnemannia hyalina</name>
    <dbReference type="NCBI Taxonomy" id="64524"/>
    <lineage>
        <taxon>Eukaryota</taxon>
        <taxon>Fungi</taxon>
        <taxon>Fungi incertae sedis</taxon>
        <taxon>Mucoromycota</taxon>
        <taxon>Mortierellomycotina</taxon>
        <taxon>Mortierellomycetes</taxon>
        <taxon>Mortierellales</taxon>
        <taxon>Mortierellaceae</taxon>
        <taxon>Linnemannia</taxon>
    </lineage>
</organism>
<dbReference type="GO" id="GO:0051539">
    <property type="term" value="F:4 iron, 4 sulfur cluster binding"/>
    <property type="evidence" value="ECO:0007669"/>
    <property type="project" value="UniProtKB-KW"/>
</dbReference>
<dbReference type="PANTHER" id="PTHR42961">
    <property type="entry name" value="IRON-SULFUR PROTEIN NUBPL"/>
    <property type="match status" value="1"/>
</dbReference>
<keyword evidence="6" id="KW-0067">ATP-binding</keyword>
<evidence type="ECO:0000256" key="2">
    <source>
        <dbReference type="ARBA" id="ARBA00004173"/>
    </source>
</evidence>
<evidence type="ECO:0000256" key="13">
    <source>
        <dbReference type="SAM" id="MobiDB-lite"/>
    </source>
</evidence>
<comment type="caution">
    <text evidence="14">The sequence shown here is derived from an EMBL/GenBank/DDBJ whole genome shotgun (WGS) entry which is preliminary data.</text>
</comment>
<dbReference type="GO" id="GO:0005524">
    <property type="term" value="F:ATP binding"/>
    <property type="evidence" value="ECO:0007669"/>
    <property type="project" value="UniProtKB-KW"/>
</dbReference>
<evidence type="ECO:0000256" key="12">
    <source>
        <dbReference type="ARBA" id="ARBA00081370"/>
    </source>
</evidence>
<dbReference type="PANTHER" id="PTHR42961:SF2">
    <property type="entry name" value="IRON-SULFUR PROTEIN NUBPL"/>
    <property type="match status" value="1"/>
</dbReference>
<keyword evidence="15" id="KW-1185">Reference proteome</keyword>
<evidence type="ECO:0000256" key="11">
    <source>
        <dbReference type="ARBA" id="ARBA00024036"/>
    </source>
</evidence>
<evidence type="ECO:0000256" key="7">
    <source>
        <dbReference type="ARBA" id="ARBA00022946"/>
    </source>
</evidence>
<dbReference type="EMBL" id="JAHRHY010000003">
    <property type="protein sequence ID" value="KAG9071174.1"/>
    <property type="molecule type" value="Genomic_DNA"/>
</dbReference>
<dbReference type="Gene3D" id="3.40.50.300">
    <property type="entry name" value="P-loop containing nucleotide triphosphate hydrolases"/>
    <property type="match status" value="1"/>
</dbReference>
<evidence type="ECO:0000256" key="5">
    <source>
        <dbReference type="ARBA" id="ARBA00022741"/>
    </source>
</evidence>
<dbReference type="GO" id="GO:0005759">
    <property type="term" value="C:mitochondrial matrix"/>
    <property type="evidence" value="ECO:0007669"/>
    <property type="project" value="UniProtKB-ARBA"/>
</dbReference>
<evidence type="ECO:0000256" key="1">
    <source>
        <dbReference type="ARBA" id="ARBA00001966"/>
    </source>
</evidence>
<keyword evidence="4" id="KW-0479">Metal-binding</keyword>
<dbReference type="OrthoDB" id="1741334at2759"/>
<evidence type="ECO:0000256" key="10">
    <source>
        <dbReference type="ARBA" id="ARBA00023128"/>
    </source>
</evidence>
<evidence type="ECO:0000256" key="3">
    <source>
        <dbReference type="ARBA" id="ARBA00022485"/>
    </source>
</evidence>
<sequence>MASATMAFRTLLAQRPSGIQLLTRTSRQGIATPFITSLAASESRRTISSTRAVLHENPLGIPRKPPAPGAGPKGPAPTMPRMQRGLPQKMPIKGVKHIIAVASGKGGVGKSTTSVNLALAIAGMNKRVGILDADIFGPSIPRLMNLSGEPELTGTEDRLVPLTNFGVKCMSMGFLVDEEAPVVWRGLMVMKALQQLLHQVEWGELDLLVIDMPPGTGDTQLTISQQIPLSGVVIVSTPQDIALIDARKGVNMFKKVNVPILGMVQNMSLHVCSNCNHESHIFGDGGAERTAKEMNLDFLGDVALHSDICQLSDKGQPVVVSRPDSKHTQYYKAIASKVVAKLWPSEAATPSS</sequence>
<dbReference type="SUPFAM" id="SSF52540">
    <property type="entry name" value="P-loop containing nucleoside triphosphate hydrolases"/>
    <property type="match status" value="1"/>
</dbReference>
<keyword evidence="5" id="KW-0547">Nucleotide-binding</keyword>
<dbReference type="AlphaFoldDB" id="A0A9P7Y465"/>
<dbReference type="GO" id="GO:0016226">
    <property type="term" value="P:iron-sulfur cluster assembly"/>
    <property type="evidence" value="ECO:0007669"/>
    <property type="project" value="InterPro"/>
</dbReference>
<dbReference type="GO" id="GO:0032981">
    <property type="term" value="P:mitochondrial respiratory chain complex I assembly"/>
    <property type="evidence" value="ECO:0007669"/>
    <property type="project" value="TreeGrafter"/>
</dbReference>
<comment type="similarity">
    <text evidence="11">Belongs to the Mrp/NBP35 ATP-binding proteins family.</text>
</comment>
<gene>
    <name evidence="14" type="ORF">KI688_008719</name>
</gene>
<dbReference type="Pfam" id="PF10609">
    <property type="entry name" value="ParA"/>
    <property type="match status" value="1"/>
</dbReference>
<keyword evidence="9" id="KW-0411">Iron-sulfur</keyword>
<dbReference type="GO" id="GO:0046872">
    <property type="term" value="F:metal ion binding"/>
    <property type="evidence" value="ECO:0007669"/>
    <property type="project" value="UniProtKB-KW"/>
</dbReference>
<comment type="cofactor">
    <cofactor evidence="1">
        <name>[4Fe-4S] cluster</name>
        <dbReference type="ChEBI" id="CHEBI:49883"/>
    </cofactor>
</comment>
<dbReference type="FunFam" id="3.40.50.300:FF:000709">
    <property type="entry name" value="Iron-sulfur protein NUBPL isoform X1"/>
    <property type="match status" value="1"/>
</dbReference>
<dbReference type="CDD" id="cd02037">
    <property type="entry name" value="Mrp_NBP35"/>
    <property type="match status" value="1"/>
</dbReference>
<keyword evidence="8" id="KW-0408">Iron</keyword>
<evidence type="ECO:0000256" key="6">
    <source>
        <dbReference type="ARBA" id="ARBA00022840"/>
    </source>
</evidence>
<dbReference type="Proteomes" id="UP000707451">
    <property type="component" value="Unassembled WGS sequence"/>
</dbReference>
<evidence type="ECO:0000313" key="14">
    <source>
        <dbReference type="EMBL" id="KAG9071174.1"/>
    </source>
</evidence>
<dbReference type="InterPro" id="IPR044304">
    <property type="entry name" value="NUBPL-like"/>
</dbReference>
<feature type="region of interest" description="Disordered" evidence="13">
    <location>
        <begin position="57"/>
        <end position="77"/>
    </location>
</feature>
<name>A0A9P7Y465_9FUNG</name>
<evidence type="ECO:0000256" key="9">
    <source>
        <dbReference type="ARBA" id="ARBA00023014"/>
    </source>
</evidence>